<gene>
    <name evidence="1" type="ORF">ADK37_04960</name>
</gene>
<dbReference type="AlphaFoldDB" id="A0A0L8LWL8"/>
<protein>
    <submittedName>
        <fullName evidence="1">Uncharacterized protein</fullName>
    </submittedName>
</protein>
<dbReference type="eggNOG" id="ENOG50342B0">
    <property type="taxonomic scope" value="Bacteria"/>
</dbReference>
<reference evidence="2" key="1">
    <citation type="submission" date="2015-07" db="EMBL/GenBank/DDBJ databases">
        <authorList>
            <person name="Ju K.-S."/>
            <person name="Doroghazi J.R."/>
            <person name="Metcalf W.W."/>
        </authorList>
    </citation>
    <scope>NUCLEOTIDE SEQUENCE [LARGE SCALE GENOMIC DNA]</scope>
    <source>
        <strain evidence="2">NRRL 2290</strain>
    </source>
</reference>
<dbReference type="STRING" id="67356.AQJ84_32065"/>
<comment type="caution">
    <text evidence="1">The sequence shown here is derived from an EMBL/GenBank/DDBJ whole genome shotgun (WGS) entry which is preliminary data.</text>
</comment>
<dbReference type="PATRIC" id="fig|67356.5.peg.1085"/>
<name>A0A0L8LWL8_9ACTN</name>
<evidence type="ECO:0000313" key="2">
    <source>
        <dbReference type="Proteomes" id="UP000037251"/>
    </source>
</evidence>
<evidence type="ECO:0000313" key="1">
    <source>
        <dbReference type="EMBL" id="KOG42474.1"/>
    </source>
</evidence>
<dbReference type="OrthoDB" id="3698319at2"/>
<dbReference type="Proteomes" id="UP000037251">
    <property type="component" value="Unassembled WGS sequence"/>
</dbReference>
<dbReference type="RefSeq" id="WP_053190365.1">
    <property type="nucleotide sequence ID" value="NZ_KQ949000.1"/>
</dbReference>
<dbReference type="EMBL" id="LGUS01000024">
    <property type="protein sequence ID" value="KOG42474.1"/>
    <property type="molecule type" value="Genomic_DNA"/>
</dbReference>
<proteinExistence type="predicted"/>
<organism evidence="1 2">
    <name type="scientific">Streptomyces resistomycificus</name>
    <dbReference type="NCBI Taxonomy" id="67356"/>
    <lineage>
        <taxon>Bacteria</taxon>
        <taxon>Bacillati</taxon>
        <taxon>Actinomycetota</taxon>
        <taxon>Actinomycetes</taxon>
        <taxon>Kitasatosporales</taxon>
        <taxon>Streptomycetaceae</taxon>
        <taxon>Streptomyces</taxon>
        <taxon>Streptomyces aurantiacus group</taxon>
    </lineage>
</organism>
<keyword evidence="2" id="KW-1185">Reference proteome</keyword>
<accession>A0A0L8LWL8</accession>
<sequence>MKQSGTSIRLTGAVQDLATEVVSALRGGDHLRLAESLSVRDETGPPGDLALAAVRVLGPDVLLPAVLRIVPPDPDDLAVVRKAVDAFPPSADASPTSRWSHWAMRHTLLRLDPPLDDARTDGTEPGAGWLDGVPWQFLTHQLAVLAPLALPADDSALTRAARHRPVDVARGFVRAVRRRDWLQAAGAGRWLTLLDGVPDTLGLEGGLEFVAQMGGDDPRVALQVQAAQLLRAGAAR</sequence>